<dbReference type="InterPro" id="IPR021731">
    <property type="entry name" value="AMIN_dom"/>
</dbReference>
<sequence length="102" mass="11187">MQNNPSEEIVKVTGVNLERTDEGLQIILETETGQQLVPLILPEGNNLVIEVLDAILALPTGNEFRETNPTAGITEVSVTQVDDSTRISHKIAIAFCQKAYRI</sequence>
<name>A0A563VNM5_9CYAN</name>
<dbReference type="AlphaFoldDB" id="A0A563VNM5"/>
<evidence type="ECO:0000313" key="2">
    <source>
        <dbReference type="EMBL" id="VEP12967.1"/>
    </source>
</evidence>
<dbReference type="EMBL" id="CAACVJ010000084">
    <property type="protein sequence ID" value="VEP12967.1"/>
    <property type="molecule type" value="Genomic_DNA"/>
</dbReference>
<feature type="domain" description="AMIN" evidence="1">
    <location>
        <begin position="15"/>
        <end position="87"/>
    </location>
</feature>
<protein>
    <recommendedName>
        <fullName evidence="1">AMIN domain-containing protein</fullName>
    </recommendedName>
</protein>
<evidence type="ECO:0000259" key="1">
    <source>
        <dbReference type="Pfam" id="PF11741"/>
    </source>
</evidence>
<gene>
    <name evidence="2" type="ORF">H1P_1740012</name>
</gene>
<dbReference type="Pfam" id="PF11741">
    <property type="entry name" value="AMIN"/>
    <property type="match status" value="1"/>
</dbReference>
<dbReference type="Proteomes" id="UP000320055">
    <property type="component" value="Unassembled WGS sequence"/>
</dbReference>
<dbReference type="RefSeq" id="WP_186376069.1">
    <property type="nucleotide sequence ID" value="NZ_LR213925.1"/>
</dbReference>
<reference evidence="2 3" key="1">
    <citation type="submission" date="2019-01" db="EMBL/GenBank/DDBJ databases">
        <authorList>
            <person name="Brito A."/>
        </authorList>
    </citation>
    <scope>NUCLEOTIDE SEQUENCE [LARGE SCALE GENOMIC DNA]</scope>
    <source>
        <strain evidence="2">1</strain>
    </source>
</reference>
<evidence type="ECO:0000313" key="3">
    <source>
        <dbReference type="Proteomes" id="UP000320055"/>
    </source>
</evidence>
<accession>A0A563VNM5</accession>
<keyword evidence="3" id="KW-1185">Reference proteome</keyword>
<organism evidence="2 3">
    <name type="scientific">Hyella patelloides LEGE 07179</name>
    <dbReference type="NCBI Taxonomy" id="945734"/>
    <lineage>
        <taxon>Bacteria</taxon>
        <taxon>Bacillati</taxon>
        <taxon>Cyanobacteriota</taxon>
        <taxon>Cyanophyceae</taxon>
        <taxon>Pleurocapsales</taxon>
        <taxon>Hyellaceae</taxon>
        <taxon>Hyella</taxon>
    </lineage>
</organism>
<proteinExistence type="predicted"/>